<gene>
    <name evidence="11" type="primary">opn6a</name>
</gene>
<dbReference type="OMA" id="FIITSIW"/>
<evidence type="ECO:0000256" key="5">
    <source>
        <dbReference type="ARBA" id="ARBA00023136"/>
    </source>
</evidence>
<dbReference type="PANTHER" id="PTHR24240">
    <property type="entry name" value="OPSIN"/>
    <property type="match status" value="1"/>
</dbReference>
<feature type="transmembrane region" description="Helical" evidence="9">
    <location>
        <begin position="114"/>
        <end position="135"/>
    </location>
</feature>
<reference evidence="11" key="1">
    <citation type="submission" date="2025-08" db="UniProtKB">
        <authorList>
            <consortium name="Ensembl"/>
        </authorList>
    </citation>
    <scope>IDENTIFICATION</scope>
</reference>
<feature type="transmembrane region" description="Helical" evidence="9">
    <location>
        <begin position="252"/>
        <end position="270"/>
    </location>
</feature>
<dbReference type="GeneTree" id="ENSGT01120000271854"/>
<feature type="transmembrane region" description="Helical" evidence="9">
    <location>
        <begin position="147"/>
        <end position="167"/>
    </location>
</feature>
<dbReference type="PROSITE" id="PS50262">
    <property type="entry name" value="G_PROTEIN_RECEP_F1_2"/>
    <property type="match status" value="1"/>
</dbReference>
<keyword evidence="2 9" id="KW-0812">Transmembrane</keyword>
<keyword evidence="3 9" id="KW-1133">Transmembrane helix</keyword>
<feature type="domain" description="G-protein coupled receptors family 1 profile" evidence="10">
    <location>
        <begin position="49"/>
        <end position="306"/>
    </location>
</feature>
<keyword evidence="4" id="KW-0297">G-protein coupled receptor</keyword>
<dbReference type="Proteomes" id="UP000694546">
    <property type="component" value="Chromosome 3"/>
</dbReference>
<dbReference type="InterPro" id="IPR050125">
    <property type="entry name" value="GPCR_opsins"/>
</dbReference>
<evidence type="ECO:0000313" key="12">
    <source>
        <dbReference type="Proteomes" id="UP000694546"/>
    </source>
</evidence>
<dbReference type="SUPFAM" id="SSF81321">
    <property type="entry name" value="Family A G protein-coupled receptor-like"/>
    <property type="match status" value="1"/>
</dbReference>
<reference evidence="11" key="2">
    <citation type="submission" date="2025-09" db="UniProtKB">
        <authorList>
            <consortium name="Ensembl"/>
        </authorList>
    </citation>
    <scope>IDENTIFICATION</scope>
</reference>
<feature type="transmembrane region" description="Helical" evidence="9">
    <location>
        <begin position="70"/>
        <end position="94"/>
    </location>
</feature>
<protein>
    <recommendedName>
        <fullName evidence="10">G-protein coupled receptors family 1 profile domain-containing protein</fullName>
    </recommendedName>
</protein>
<dbReference type="Pfam" id="PF00001">
    <property type="entry name" value="7tm_1"/>
    <property type="match status" value="1"/>
</dbReference>
<proteinExistence type="predicted"/>
<accession>A0A8C5CB49</accession>
<sequence length="412" mass="45384">MSAFIGFQGASTHWRNNYTLPARDPPLSDQGETIIGVYLLVLGWLSWFGNSIVLFVLYKQRASLQPTDYLTLNLAFSDASISVFGYSRGIIEIFNVFKDNGYLVSSVWTCQVDGFFTLVFGLSSINTLTIISMTRYVRGCHPTRAHLINNTTILVCLVCIWASAAFWSGAPLVGWGSYTDRGYGTCEIDWAKASYSSVYKSYIISILVSCFLLPVSVMLFSYVSIINTVKRGNALTADGDISERQRKIERDVTIVSIVICTAFILAWSPYAVVSMWSAWGFQVPVLTSIFTRLFAKSASFYNPLIYFGLSSKFRSDVAVLLPCTPHAREAVRLKRFRPSPQPAAARAPLNARERKYAAPGEPGPPREPCVPPSPPMDSGLGSPPPPADPPSQTDGESICPIKVTYNPSDDLN</sequence>
<dbReference type="FunFam" id="1.20.1070.10:FF:000390">
    <property type="entry name" value="Novopsin-1"/>
    <property type="match status" value="1"/>
</dbReference>
<name>A0A8C5CB49_GADMO</name>
<feature type="compositionally biased region" description="Pro residues" evidence="8">
    <location>
        <begin position="361"/>
        <end position="375"/>
    </location>
</feature>
<dbReference type="Gene3D" id="1.20.1070.10">
    <property type="entry name" value="Rhodopsin 7-helix transmembrane proteins"/>
    <property type="match status" value="1"/>
</dbReference>
<evidence type="ECO:0000256" key="1">
    <source>
        <dbReference type="ARBA" id="ARBA00004141"/>
    </source>
</evidence>
<dbReference type="PRINTS" id="PR00237">
    <property type="entry name" value="GPCRRHODOPSN"/>
</dbReference>
<feature type="transmembrane region" description="Helical" evidence="9">
    <location>
        <begin position="35"/>
        <end position="58"/>
    </location>
</feature>
<dbReference type="AlphaFoldDB" id="A0A8C5CB49"/>
<keyword evidence="6" id="KW-0675">Receptor</keyword>
<organism evidence="11 12">
    <name type="scientific">Gadus morhua</name>
    <name type="common">Atlantic cod</name>
    <dbReference type="NCBI Taxonomy" id="8049"/>
    <lineage>
        <taxon>Eukaryota</taxon>
        <taxon>Metazoa</taxon>
        <taxon>Chordata</taxon>
        <taxon>Craniata</taxon>
        <taxon>Vertebrata</taxon>
        <taxon>Euteleostomi</taxon>
        <taxon>Actinopterygii</taxon>
        <taxon>Neopterygii</taxon>
        <taxon>Teleostei</taxon>
        <taxon>Neoteleostei</taxon>
        <taxon>Acanthomorphata</taxon>
        <taxon>Zeiogadaria</taxon>
        <taxon>Gadariae</taxon>
        <taxon>Gadiformes</taxon>
        <taxon>Gadoidei</taxon>
        <taxon>Gadidae</taxon>
        <taxon>Gadus</taxon>
    </lineage>
</organism>
<keyword evidence="12" id="KW-1185">Reference proteome</keyword>
<dbReference type="CDD" id="cd15074">
    <property type="entry name" value="7tmA_Opsin5_neuropsin"/>
    <property type="match status" value="1"/>
</dbReference>
<keyword evidence="7" id="KW-0807">Transducer</keyword>
<evidence type="ECO:0000256" key="8">
    <source>
        <dbReference type="SAM" id="MobiDB-lite"/>
    </source>
</evidence>
<comment type="subcellular location">
    <subcellularLocation>
        <location evidence="1">Membrane</location>
        <topology evidence="1">Multi-pass membrane protein</topology>
    </subcellularLocation>
</comment>
<feature type="transmembrane region" description="Helical" evidence="9">
    <location>
        <begin position="202"/>
        <end position="223"/>
    </location>
</feature>
<evidence type="ECO:0000313" key="11">
    <source>
        <dbReference type="Ensembl" id="ENSGMOP00000059915.1"/>
    </source>
</evidence>
<evidence type="ECO:0000256" key="7">
    <source>
        <dbReference type="ARBA" id="ARBA00023224"/>
    </source>
</evidence>
<evidence type="ECO:0000256" key="2">
    <source>
        <dbReference type="ARBA" id="ARBA00022692"/>
    </source>
</evidence>
<evidence type="ECO:0000256" key="4">
    <source>
        <dbReference type="ARBA" id="ARBA00023040"/>
    </source>
</evidence>
<dbReference type="InterPro" id="IPR000276">
    <property type="entry name" value="GPCR_Rhodpsn"/>
</dbReference>
<dbReference type="GO" id="GO:0016020">
    <property type="term" value="C:membrane"/>
    <property type="evidence" value="ECO:0007669"/>
    <property type="project" value="UniProtKB-SubCell"/>
</dbReference>
<dbReference type="InterPro" id="IPR017452">
    <property type="entry name" value="GPCR_Rhodpsn_7TM"/>
</dbReference>
<feature type="region of interest" description="Disordered" evidence="8">
    <location>
        <begin position="334"/>
        <end position="412"/>
    </location>
</feature>
<evidence type="ECO:0000256" key="6">
    <source>
        <dbReference type="ARBA" id="ARBA00023170"/>
    </source>
</evidence>
<keyword evidence="5 9" id="KW-0472">Membrane</keyword>
<evidence type="ECO:0000259" key="10">
    <source>
        <dbReference type="PROSITE" id="PS50262"/>
    </source>
</evidence>
<dbReference type="GO" id="GO:0004930">
    <property type="term" value="F:G protein-coupled receptor activity"/>
    <property type="evidence" value="ECO:0007669"/>
    <property type="project" value="UniProtKB-KW"/>
</dbReference>
<evidence type="ECO:0000256" key="9">
    <source>
        <dbReference type="SAM" id="Phobius"/>
    </source>
</evidence>
<evidence type="ECO:0000256" key="3">
    <source>
        <dbReference type="ARBA" id="ARBA00022989"/>
    </source>
</evidence>
<dbReference type="Ensembl" id="ENSGMOT00000068890.1">
    <property type="protein sequence ID" value="ENSGMOP00000059915.1"/>
    <property type="gene ID" value="ENSGMOG00000011837.2"/>
</dbReference>